<keyword evidence="2" id="KW-1003">Cell membrane</keyword>
<dbReference type="AlphaFoldDB" id="A0A4U0Q569"/>
<dbReference type="InterPro" id="IPR033480">
    <property type="entry name" value="sCache_2"/>
</dbReference>
<dbReference type="SMART" id="SM00283">
    <property type="entry name" value="MA"/>
    <property type="match status" value="1"/>
</dbReference>
<gene>
    <name evidence="11" type="ORF">FAZ21_05435</name>
</gene>
<name>A0A4U0Q569_9NEIS</name>
<dbReference type="CDD" id="cd11386">
    <property type="entry name" value="MCP_signal"/>
    <property type="match status" value="1"/>
</dbReference>
<comment type="subcellular location">
    <subcellularLocation>
        <location evidence="1">Cell membrane</location>
        <topology evidence="1">Multi-pass membrane protein</topology>
    </subcellularLocation>
</comment>
<dbReference type="Gene3D" id="1.10.287.950">
    <property type="entry name" value="Methyl-accepting chemotaxis protein"/>
    <property type="match status" value="1"/>
</dbReference>
<proteinExistence type="inferred from homology"/>
<evidence type="ECO:0000256" key="5">
    <source>
        <dbReference type="ARBA" id="ARBA00023136"/>
    </source>
</evidence>
<dbReference type="PROSITE" id="PS50111">
    <property type="entry name" value="CHEMOTAXIS_TRANSDUC_2"/>
    <property type="match status" value="1"/>
</dbReference>
<evidence type="ECO:0000256" key="1">
    <source>
        <dbReference type="ARBA" id="ARBA00004651"/>
    </source>
</evidence>
<evidence type="ECO:0000256" key="8">
    <source>
        <dbReference type="PROSITE-ProRule" id="PRU00284"/>
    </source>
</evidence>
<dbReference type="Pfam" id="PF00015">
    <property type="entry name" value="MCPsignal"/>
    <property type="match status" value="1"/>
</dbReference>
<feature type="domain" description="Methyl-accepting transducer" evidence="10">
    <location>
        <begin position="267"/>
        <end position="503"/>
    </location>
</feature>
<dbReference type="SUPFAM" id="SSF58104">
    <property type="entry name" value="Methyl-accepting chemotaxis protein (MCP) signaling domain"/>
    <property type="match status" value="1"/>
</dbReference>
<reference evidence="11 12" key="1">
    <citation type="submission" date="2019-04" db="EMBL/GenBank/DDBJ databases">
        <title>Chitiniphilus eburnea sp. nov., a novel chitinolytic bacterium isolated from aquaculture sludge.</title>
        <authorList>
            <person name="Sheng M."/>
        </authorList>
    </citation>
    <scope>NUCLEOTIDE SEQUENCE [LARGE SCALE GENOMIC DNA]</scope>
    <source>
        <strain evidence="11 12">HX-2-15</strain>
    </source>
</reference>
<evidence type="ECO:0000256" key="7">
    <source>
        <dbReference type="ARBA" id="ARBA00029447"/>
    </source>
</evidence>
<dbReference type="OrthoDB" id="8555762at2"/>
<keyword evidence="6 8" id="KW-0807">Transducer</keyword>
<evidence type="ECO:0000259" key="10">
    <source>
        <dbReference type="PROSITE" id="PS50111"/>
    </source>
</evidence>
<dbReference type="Gene3D" id="3.30.450.20">
    <property type="entry name" value="PAS domain"/>
    <property type="match status" value="1"/>
</dbReference>
<sequence length="539" mass="58113">MTLRQKAWGLTGVVLVFLLGMMLVGLYVLRDASDKDNRARIKQLMKSTYSTIVQLENMAASGKLPEDEAKAIATQILRENKYHDSEYVYVTDEKLIFVAAPLDPQLHGTSFNDFKDSKGNSVGAIAKAALDKSGGALTEYWWDSEREGKVVDLLSVAERTPRWNWVVGSGISFAEADQRFWANARWQVIICVIFAGIIGTVLVLAVRRLMLSLGGEPDDVVHLVTKVADGNLSDDGRVSNAPQGSIMGAVERMRGSLRTVLSEVQRDAQQLEQHATLIASASQQISVASDRQTDSTASMAAAMEELTVSINHISDNTADTEESSRTATALAAEGVSQVNQTSSAMAHIADSVARASGQIRQLDDKAKEISSIAAVISDIAGQTNLLALNAAIEAARAGEQGRGFAVVADEVRKLAERTGSATVEIEQMLASVKAETDSVVTVMNEALPQVENGAEMAKHVSDSLQRIHSGAESTLSRLREMATATREQSQASNAIAGRVEDISQMVEETTQSIRSAAHTAGEIEHVAHSLNRVVQRFRL</sequence>
<evidence type="ECO:0000256" key="9">
    <source>
        <dbReference type="SAM" id="Phobius"/>
    </source>
</evidence>
<dbReference type="InterPro" id="IPR004089">
    <property type="entry name" value="MCPsignal_dom"/>
</dbReference>
<dbReference type="FunFam" id="1.10.287.950:FF:000001">
    <property type="entry name" value="Methyl-accepting chemotaxis sensory transducer"/>
    <property type="match status" value="1"/>
</dbReference>
<evidence type="ECO:0000256" key="4">
    <source>
        <dbReference type="ARBA" id="ARBA00022989"/>
    </source>
</evidence>
<dbReference type="RefSeq" id="WP_136772269.1">
    <property type="nucleotide sequence ID" value="NZ_CP156074.1"/>
</dbReference>
<evidence type="ECO:0000256" key="3">
    <source>
        <dbReference type="ARBA" id="ARBA00022692"/>
    </source>
</evidence>
<dbReference type="GO" id="GO:0005886">
    <property type="term" value="C:plasma membrane"/>
    <property type="evidence" value="ECO:0007669"/>
    <property type="project" value="UniProtKB-SubCell"/>
</dbReference>
<keyword evidence="3 9" id="KW-0812">Transmembrane</keyword>
<feature type="transmembrane region" description="Helical" evidence="9">
    <location>
        <begin position="7"/>
        <end position="29"/>
    </location>
</feature>
<evidence type="ECO:0000256" key="6">
    <source>
        <dbReference type="ARBA" id="ARBA00023224"/>
    </source>
</evidence>
<dbReference type="GO" id="GO:0004888">
    <property type="term" value="F:transmembrane signaling receptor activity"/>
    <property type="evidence" value="ECO:0007669"/>
    <property type="project" value="InterPro"/>
</dbReference>
<comment type="similarity">
    <text evidence="7">Belongs to the methyl-accepting chemotaxis (MCP) protein family.</text>
</comment>
<dbReference type="Proteomes" id="UP000310016">
    <property type="component" value="Unassembled WGS sequence"/>
</dbReference>
<keyword evidence="4 9" id="KW-1133">Transmembrane helix</keyword>
<dbReference type="PANTHER" id="PTHR32089">
    <property type="entry name" value="METHYL-ACCEPTING CHEMOTAXIS PROTEIN MCPB"/>
    <property type="match status" value="1"/>
</dbReference>
<feature type="transmembrane region" description="Helical" evidence="9">
    <location>
        <begin position="186"/>
        <end position="206"/>
    </location>
</feature>
<dbReference type="PANTHER" id="PTHR32089:SF119">
    <property type="entry name" value="METHYL-ACCEPTING CHEMOTAXIS PROTEIN CTPL"/>
    <property type="match status" value="1"/>
</dbReference>
<dbReference type="InterPro" id="IPR004090">
    <property type="entry name" value="Chemotax_Me-accpt_rcpt"/>
</dbReference>
<accession>A0A4U0Q569</accession>
<keyword evidence="12" id="KW-1185">Reference proteome</keyword>
<dbReference type="PRINTS" id="PR00260">
    <property type="entry name" value="CHEMTRNSDUCR"/>
</dbReference>
<evidence type="ECO:0000256" key="2">
    <source>
        <dbReference type="ARBA" id="ARBA00022475"/>
    </source>
</evidence>
<organism evidence="11 12">
    <name type="scientific">Chitiniphilus eburneus</name>
    <dbReference type="NCBI Taxonomy" id="2571148"/>
    <lineage>
        <taxon>Bacteria</taxon>
        <taxon>Pseudomonadati</taxon>
        <taxon>Pseudomonadota</taxon>
        <taxon>Betaproteobacteria</taxon>
        <taxon>Neisseriales</taxon>
        <taxon>Chitinibacteraceae</taxon>
        <taxon>Chitiniphilus</taxon>
    </lineage>
</organism>
<dbReference type="GO" id="GO:0006935">
    <property type="term" value="P:chemotaxis"/>
    <property type="evidence" value="ECO:0007669"/>
    <property type="project" value="InterPro"/>
</dbReference>
<dbReference type="GO" id="GO:0007165">
    <property type="term" value="P:signal transduction"/>
    <property type="evidence" value="ECO:0007669"/>
    <property type="project" value="UniProtKB-KW"/>
</dbReference>
<protein>
    <submittedName>
        <fullName evidence="11">Methyl-accepting chemotaxis protein</fullName>
    </submittedName>
</protein>
<keyword evidence="5 9" id="KW-0472">Membrane</keyword>
<comment type="caution">
    <text evidence="11">The sequence shown here is derived from an EMBL/GenBank/DDBJ whole genome shotgun (WGS) entry which is preliminary data.</text>
</comment>
<dbReference type="Pfam" id="PF17200">
    <property type="entry name" value="sCache_2"/>
    <property type="match status" value="1"/>
</dbReference>
<dbReference type="EMBL" id="SUMF01000003">
    <property type="protein sequence ID" value="TJZ76219.1"/>
    <property type="molecule type" value="Genomic_DNA"/>
</dbReference>
<evidence type="ECO:0000313" key="12">
    <source>
        <dbReference type="Proteomes" id="UP000310016"/>
    </source>
</evidence>
<dbReference type="SMART" id="SM01049">
    <property type="entry name" value="Cache_2"/>
    <property type="match status" value="1"/>
</dbReference>
<evidence type="ECO:0000313" key="11">
    <source>
        <dbReference type="EMBL" id="TJZ76219.1"/>
    </source>
</evidence>